<dbReference type="EMBL" id="OU898278">
    <property type="protein sequence ID" value="CAG9831344.1"/>
    <property type="molecule type" value="Genomic_DNA"/>
</dbReference>
<name>A0A9N9SZV8_DIABA</name>
<sequence length="67" mass="7665">MCSQGTDFVTILQYFTNIVSGTLSFCTFMDSRYKVQGFSDKNKAKKTKERVKKLVTSIIKEQEDSTI</sequence>
<reference evidence="1" key="1">
    <citation type="submission" date="2022-01" db="EMBL/GenBank/DDBJ databases">
        <authorList>
            <person name="King R."/>
        </authorList>
    </citation>
    <scope>NUCLEOTIDE SEQUENCE</scope>
</reference>
<dbReference type="Proteomes" id="UP001153709">
    <property type="component" value="Chromosome 3"/>
</dbReference>
<keyword evidence="2" id="KW-1185">Reference proteome</keyword>
<gene>
    <name evidence="1" type="ORF">DIABBA_LOCUS4944</name>
</gene>
<evidence type="ECO:0000313" key="1">
    <source>
        <dbReference type="EMBL" id="CAG9831344.1"/>
    </source>
</evidence>
<dbReference type="AlphaFoldDB" id="A0A9N9SZV8"/>
<protein>
    <submittedName>
        <fullName evidence="1">Uncharacterized protein</fullName>
    </submittedName>
</protein>
<evidence type="ECO:0000313" key="2">
    <source>
        <dbReference type="Proteomes" id="UP001153709"/>
    </source>
</evidence>
<proteinExistence type="predicted"/>
<organism evidence="1 2">
    <name type="scientific">Diabrotica balteata</name>
    <name type="common">Banded cucumber beetle</name>
    <dbReference type="NCBI Taxonomy" id="107213"/>
    <lineage>
        <taxon>Eukaryota</taxon>
        <taxon>Metazoa</taxon>
        <taxon>Ecdysozoa</taxon>
        <taxon>Arthropoda</taxon>
        <taxon>Hexapoda</taxon>
        <taxon>Insecta</taxon>
        <taxon>Pterygota</taxon>
        <taxon>Neoptera</taxon>
        <taxon>Endopterygota</taxon>
        <taxon>Coleoptera</taxon>
        <taxon>Polyphaga</taxon>
        <taxon>Cucujiformia</taxon>
        <taxon>Chrysomeloidea</taxon>
        <taxon>Chrysomelidae</taxon>
        <taxon>Galerucinae</taxon>
        <taxon>Diabroticina</taxon>
        <taxon>Diabroticites</taxon>
        <taxon>Diabrotica</taxon>
    </lineage>
</organism>
<dbReference type="OrthoDB" id="1607513at2759"/>
<accession>A0A9N9SZV8</accession>